<name>A0A7J4IUR5_9ARCH</name>
<evidence type="ECO:0000256" key="1">
    <source>
        <dbReference type="ARBA" id="ARBA00022475"/>
    </source>
</evidence>
<feature type="transmembrane region" description="Helical" evidence="11">
    <location>
        <begin position="16"/>
        <end position="35"/>
    </location>
</feature>
<proteinExistence type="inferred from homology"/>
<evidence type="ECO:0000256" key="2">
    <source>
        <dbReference type="ARBA" id="ARBA00022670"/>
    </source>
</evidence>
<keyword evidence="7 11" id="KW-1133">Transmembrane helix</keyword>
<dbReference type="Pfam" id="PF01435">
    <property type="entry name" value="Peptidase_M48"/>
    <property type="match status" value="1"/>
</dbReference>
<evidence type="ECO:0000256" key="4">
    <source>
        <dbReference type="ARBA" id="ARBA00022723"/>
    </source>
</evidence>
<evidence type="ECO:0000256" key="8">
    <source>
        <dbReference type="ARBA" id="ARBA00023049"/>
    </source>
</evidence>
<evidence type="ECO:0000256" key="11">
    <source>
        <dbReference type="SAM" id="Phobius"/>
    </source>
</evidence>
<keyword evidence="3 11" id="KW-0812">Transmembrane</keyword>
<evidence type="ECO:0000256" key="6">
    <source>
        <dbReference type="ARBA" id="ARBA00022833"/>
    </source>
</evidence>
<comment type="cofactor">
    <cofactor evidence="10">
        <name>Zn(2+)</name>
        <dbReference type="ChEBI" id="CHEBI:29105"/>
    </cofactor>
    <text evidence="10">Binds 1 zinc ion per subunit.</text>
</comment>
<evidence type="ECO:0000259" key="12">
    <source>
        <dbReference type="Pfam" id="PF01435"/>
    </source>
</evidence>
<evidence type="ECO:0000313" key="14">
    <source>
        <dbReference type="Proteomes" id="UP000565078"/>
    </source>
</evidence>
<evidence type="ECO:0000313" key="13">
    <source>
        <dbReference type="EMBL" id="HIH09263.1"/>
    </source>
</evidence>
<comment type="similarity">
    <text evidence="10">Belongs to the peptidase M48 family.</text>
</comment>
<keyword evidence="1" id="KW-1003">Cell membrane</keyword>
<dbReference type="PANTHER" id="PTHR43221">
    <property type="entry name" value="PROTEASE HTPX"/>
    <property type="match status" value="1"/>
</dbReference>
<keyword evidence="9 11" id="KW-0472">Membrane</keyword>
<feature type="transmembrane region" description="Helical" evidence="11">
    <location>
        <begin position="47"/>
        <end position="71"/>
    </location>
</feature>
<dbReference type="InterPro" id="IPR001915">
    <property type="entry name" value="Peptidase_M48"/>
</dbReference>
<keyword evidence="2 10" id="KW-0645">Protease</keyword>
<dbReference type="Proteomes" id="UP000565078">
    <property type="component" value="Unassembled WGS sequence"/>
</dbReference>
<evidence type="ECO:0000256" key="7">
    <source>
        <dbReference type="ARBA" id="ARBA00022989"/>
    </source>
</evidence>
<keyword evidence="8 10" id="KW-0482">Metalloprotease</keyword>
<dbReference type="Gene3D" id="3.30.2010.10">
    <property type="entry name" value="Metalloproteases ('zincins'), catalytic domain"/>
    <property type="match status" value="1"/>
</dbReference>
<dbReference type="GO" id="GO:0006508">
    <property type="term" value="P:proteolysis"/>
    <property type="evidence" value="ECO:0007669"/>
    <property type="project" value="UniProtKB-KW"/>
</dbReference>
<keyword evidence="5 10" id="KW-0378">Hydrolase</keyword>
<keyword evidence="4" id="KW-0479">Metal-binding</keyword>
<dbReference type="GO" id="GO:0046872">
    <property type="term" value="F:metal ion binding"/>
    <property type="evidence" value="ECO:0007669"/>
    <property type="project" value="UniProtKB-KW"/>
</dbReference>
<dbReference type="GO" id="GO:0004222">
    <property type="term" value="F:metalloendopeptidase activity"/>
    <property type="evidence" value="ECO:0007669"/>
    <property type="project" value="InterPro"/>
</dbReference>
<comment type="caution">
    <text evidence="13">The sequence shown here is derived from an EMBL/GenBank/DDBJ whole genome shotgun (WGS) entry which is preliminary data.</text>
</comment>
<reference evidence="14" key="1">
    <citation type="journal article" date="2020" name="bioRxiv">
        <title>A rank-normalized archaeal taxonomy based on genome phylogeny resolves widespread incomplete and uneven classifications.</title>
        <authorList>
            <person name="Rinke C."/>
            <person name="Chuvochina M."/>
            <person name="Mussig A.J."/>
            <person name="Chaumeil P.-A."/>
            <person name="Waite D.W."/>
            <person name="Whitman W.B."/>
            <person name="Parks D.H."/>
            <person name="Hugenholtz P."/>
        </authorList>
    </citation>
    <scope>NUCLEOTIDE SEQUENCE [LARGE SCALE GENOMIC DNA]</scope>
</reference>
<organism evidence="13 14">
    <name type="scientific">Candidatus Iainarchaeum sp</name>
    <dbReference type="NCBI Taxonomy" id="3101447"/>
    <lineage>
        <taxon>Archaea</taxon>
        <taxon>Candidatus Iainarchaeota</taxon>
        <taxon>Candidatus Iainarchaeia</taxon>
        <taxon>Candidatus Iainarchaeales</taxon>
        <taxon>Candidatus Iainarchaeaceae</taxon>
        <taxon>Candidatus Iainarchaeum</taxon>
    </lineage>
</organism>
<sequence length="202" mass="23128">MALIFFNRRLSIKLNLFLKSTFLTAIFAFLITLSYSSENHPLGIFNAVHTIALFLVIAFFATSYVFTPFIAKIGLKRRIDRKIEGILAKEAAKLGVPSPELYLFEDSNKSAFVVSALSKTVFISTGLVESFNRKELRIVLMHELLHLKSGFFNLKRFFYSIRAGFFGLLPIRLEELDTIEEMRLDSELMKEGMDIMKIRGKL</sequence>
<evidence type="ECO:0000256" key="3">
    <source>
        <dbReference type="ARBA" id="ARBA00022692"/>
    </source>
</evidence>
<accession>A0A7J4IUR5</accession>
<feature type="domain" description="Peptidase M48" evidence="12">
    <location>
        <begin position="81"/>
        <end position="150"/>
    </location>
</feature>
<dbReference type="AlphaFoldDB" id="A0A7J4IUR5"/>
<keyword evidence="6 10" id="KW-0862">Zinc</keyword>
<protein>
    <submittedName>
        <fullName evidence="13">M48 family metalloprotease</fullName>
    </submittedName>
</protein>
<dbReference type="InterPro" id="IPR050083">
    <property type="entry name" value="HtpX_protease"/>
</dbReference>
<dbReference type="PANTHER" id="PTHR43221:SF2">
    <property type="entry name" value="PROTEASE HTPX HOMOLOG"/>
    <property type="match status" value="1"/>
</dbReference>
<dbReference type="EMBL" id="DUGC01000024">
    <property type="protein sequence ID" value="HIH09263.1"/>
    <property type="molecule type" value="Genomic_DNA"/>
</dbReference>
<evidence type="ECO:0000256" key="9">
    <source>
        <dbReference type="ARBA" id="ARBA00023136"/>
    </source>
</evidence>
<gene>
    <name evidence="13" type="ORF">HA254_01190</name>
</gene>
<evidence type="ECO:0000256" key="10">
    <source>
        <dbReference type="RuleBase" id="RU003983"/>
    </source>
</evidence>
<evidence type="ECO:0000256" key="5">
    <source>
        <dbReference type="ARBA" id="ARBA00022801"/>
    </source>
</evidence>